<organism evidence="1">
    <name type="scientific">marine sediment metagenome</name>
    <dbReference type="NCBI Taxonomy" id="412755"/>
    <lineage>
        <taxon>unclassified sequences</taxon>
        <taxon>metagenomes</taxon>
        <taxon>ecological metagenomes</taxon>
    </lineage>
</organism>
<reference evidence="1" key="1">
    <citation type="journal article" date="2014" name="Front. Microbiol.">
        <title>High frequency of phylogenetically diverse reductive dehalogenase-homologous genes in deep subseafloor sedimentary metagenomes.</title>
        <authorList>
            <person name="Kawai M."/>
            <person name="Futagami T."/>
            <person name="Toyoda A."/>
            <person name="Takaki Y."/>
            <person name="Nishi S."/>
            <person name="Hori S."/>
            <person name="Arai W."/>
            <person name="Tsubouchi T."/>
            <person name="Morono Y."/>
            <person name="Uchiyama I."/>
            <person name="Ito T."/>
            <person name="Fujiyama A."/>
            <person name="Inagaki F."/>
            <person name="Takami H."/>
        </authorList>
    </citation>
    <scope>NUCLEOTIDE SEQUENCE</scope>
    <source>
        <strain evidence="1">Expedition CK06-06</strain>
    </source>
</reference>
<evidence type="ECO:0000313" key="1">
    <source>
        <dbReference type="EMBL" id="GAI97971.1"/>
    </source>
</evidence>
<feature type="non-terminal residue" evidence="1">
    <location>
        <position position="1"/>
    </location>
</feature>
<protein>
    <submittedName>
        <fullName evidence="1">Uncharacterized protein</fullName>
    </submittedName>
</protein>
<gene>
    <name evidence="1" type="ORF">S12H4_39152</name>
</gene>
<comment type="caution">
    <text evidence="1">The sequence shown here is derived from an EMBL/GenBank/DDBJ whole genome shotgun (WGS) entry which is preliminary data.</text>
</comment>
<dbReference type="EMBL" id="BARW01023636">
    <property type="protein sequence ID" value="GAI97971.1"/>
    <property type="molecule type" value="Genomic_DNA"/>
</dbReference>
<name>X1U2Z4_9ZZZZ</name>
<proteinExistence type="predicted"/>
<sequence>LQQGDKNWDVSHFRAGTIDLLRKYYITNVAQDAELTRLHYVMRNYHDFWRLQTGYIRSMMMELALAGQADHQYLVANLAEFEGSLIPSYHPEAPAGTVRFQS</sequence>
<dbReference type="AlphaFoldDB" id="X1U2Z4"/>
<accession>X1U2Z4</accession>